<evidence type="ECO:0000256" key="2">
    <source>
        <dbReference type="ARBA" id="ARBA00004236"/>
    </source>
</evidence>
<dbReference type="InterPro" id="IPR036641">
    <property type="entry name" value="HPT_dom_sf"/>
</dbReference>
<dbReference type="CDD" id="cd06225">
    <property type="entry name" value="HAMP"/>
    <property type="match status" value="1"/>
</dbReference>
<evidence type="ECO:0000313" key="22">
    <source>
        <dbReference type="Proteomes" id="UP000505377"/>
    </source>
</evidence>
<dbReference type="InterPro" id="IPR003018">
    <property type="entry name" value="GAF"/>
</dbReference>
<dbReference type="RefSeq" id="WP_172158110.1">
    <property type="nucleotide sequence ID" value="NZ_CP053564.1"/>
</dbReference>
<dbReference type="Pfam" id="PF00072">
    <property type="entry name" value="Response_reg"/>
    <property type="match status" value="1"/>
</dbReference>
<dbReference type="FunFam" id="1.10.287.130:FF:000002">
    <property type="entry name" value="Two-component osmosensing histidine kinase"/>
    <property type="match status" value="1"/>
</dbReference>
<dbReference type="PRINTS" id="PR00344">
    <property type="entry name" value="BCTRLSENSOR"/>
</dbReference>
<evidence type="ECO:0000256" key="17">
    <source>
        <dbReference type="SAM" id="Phobius"/>
    </source>
</evidence>
<dbReference type="CDD" id="cd00082">
    <property type="entry name" value="HisKA"/>
    <property type="match status" value="1"/>
</dbReference>
<dbReference type="Pfam" id="PF01627">
    <property type="entry name" value="Hpt"/>
    <property type="match status" value="1"/>
</dbReference>
<dbReference type="SUPFAM" id="SSF47226">
    <property type="entry name" value="Histidine-containing phosphotransfer domain, HPT domain"/>
    <property type="match status" value="1"/>
</dbReference>
<evidence type="ECO:0000256" key="5">
    <source>
        <dbReference type="ARBA" id="ARBA00022553"/>
    </source>
</evidence>
<feature type="domain" description="Histidine kinase" evidence="18">
    <location>
        <begin position="471"/>
        <end position="692"/>
    </location>
</feature>
<dbReference type="SMART" id="SM00387">
    <property type="entry name" value="HATPase_c"/>
    <property type="match status" value="1"/>
</dbReference>
<dbReference type="PROSITE" id="PS50885">
    <property type="entry name" value="HAMP"/>
    <property type="match status" value="1"/>
</dbReference>
<comment type="similarity">
    <text evidence="3">In the N-terminal section; belongs to the phytochrome family.</text>
</comment>
<dbReference type="SUPFAM" id="SSF55781">
    <property type="entry name" value="GAF domain-like"/>
    <property type="match status" value="1"/>
</dbReference>
<dbReference type="InterPro" id="IPR029016">
    <property type="entry name" value="GAF-like_dom_sf"/>
</dbReference>
<keyword evidence="9" id="KW-0418">Kinase</keyword>
<feature type="modified residue" description="4-aspartylphosphate" evidence="16">
    <location>
        <position position="761"/>
    </location>
</feature>
<dbReference type="InterPro" id="IPR001789">
    <property type="entry name" value="Sig_transdc_resp-reg_receiver"/>
</dbReference>
<dbReference type="GO" id="GO:0005886">
    <property type="term" value="C:plasma membrane"/>
    <property type="evidence" value="ECO:0007669"/>
    <property type="project" value="UniProtKB-SubCell"/>
</dbReference>
<feature type="domain" description="Response regulatory" evidence="19">
    <location>
        <begin position="712"/>
        <end position="828"/>
    </location>
</feature>
<evidence type="ECO:0000256" key="7">
    <source>
        <dbReference type="ARBA" id="ARBA00022692"/>
    </source>
</evidence>
<evidence type="ECO:0000256" key="4">
    <source>
        <dbReference type="ARBA" id="ARBA00012438"/>
    </source>
</evidence>
<dbReference type="InterPro" id="IPR003594">
    <property type="entry name" value="HATPase_dom"/>
</dbReference>
<dbReference type="InterPro" id="IPR036097">
    <property type="entry name" value="HisK_dim/P_sf"/>
</dbReference>
<dbReference type="SMART" id="SM00065">
    <property type="entry name" value="GAF"/>
    <property type="match status" value="1"/>
</dbReference>
<keyword evidence="17" id="KW-0472">Membrane</keyword>
<dbReference type="SUPFAM" id="SSF55874">
    <property type="entry name" value="ATPase domain of HSP90 chaperone/DNA topoisomerase II/histidine kinase"/>
    <property type="match status" value="1"/>
</dbReference>
<name>A0A6M6JF52_9PSEU</name>
<dbReference type="EC" id="2.7.13.3" evidence="4"/>
<dbReference type="InterPro" id="IPR003661">
    <property type="entry name" value="HisK_dim/P_dom"/>
</dbReference>
<evidence type="ECO:0000256" key="1">
    <source>
        <dbReference type="ARBA" id="ARBA00000085"/>
    </source>
</evidence>
<evidence type="ECO:0000256" key="13">
    <source>
        <dbReference type="ARBA" id="ARBA00064003"/>
    </source>
</evidence>
<evidence type="ECO:0000256" key="6">
    <source>
        <dbReference type="ARBA" id="ARBA00022679"/>
    </source>
</evidence>
<dbReference type="SUPFAM" id="SSF158472">
    <property type="entry name" value="HAMP domain-like"/>
    <property type="match status" value="1"/>
</dbReference>
<reference evidence="21 22" key="1">
    <citation type="submission" date="2020-05" db="EMBL/GenBank/DDBJ databases">
        <authorList>
            <person name="Mo P."/>
        </authorList>
    </citation>
    <scope>NUCLEOTIDE SEQUENCE [LARGE SCALE GENOMIC DNA]</scope>
    <source>
        <strain evidence="21 22">Gen01</strain>
    </source>
</reference>
<dbReference type="SUPFAM" id="SSF52172">
    <property type="entry name" value="CheY-like"/>
    <property type="match status" value="1"/>
</dbReference>
<gene>
    <name evidence="21" type="ORF">HOP40_12930</name>
</gene>
<feature type="transmembrane region" description="Helical" evidence="17">
    <location>
        <begin position="212"/>
        <end position="232"/>
    </location>
</feature>
<dbReference type="GO" id="GO:0005524">
    <property type="term" value="F:ATP binding"/>
    <property type="evidence" value="ECO:0007669"/>
    <property type="project" value="UniProtKB-KW"/>
</dbReference>
<dbReference type="Gene3D" id="3.30.565.10">
    <property type="entry name" value="Histidine kinase-like ATPase, C-terminal domain"/>
    <property type="match status" value="1"/>
</dbReference>
<dbReference type="InterPro" id="IPR003660">
    <property type="entry name" value="HAMP_dom"/>
</dbReference>
<keyword evidence="22" id="KW-1185">Reference proteome</keyword>
<dbReference type="CDD" id="cd16922">
    <property type="entry name" value="HATPase_EvgS-ArcB-TorS-like"/>
    <property type="match status" value="1"/>
</dbReference>
<dbReference type="KEGG" id="pbro:HOP40_12930"/>
<dbReference type="InterPro" id="IPR004358">
    <property type="entry name" value="Sig_transdc_His_kin-like_C"/>
</dbReference>
<evidence type="ECO:0000256" key="9">
    <source>
        <dbReference type="ARBA" id="ARBA00022777"/>
    </source>
</evidence>
<dbReference type="Pfam" id="PF02518">
    <property type="entry name" value="HATPase_c"/>
    <property type="match status" value="1"/>
</dbReference>
<dbReference type="Gene3D" id="1.20.120.160">
    <property type="entry name" value="HPT domain"/>
    <property type="match status" value="1"/>
</dbReference>
<evidence type="ECO:0000256" key="12">
    <source>
        <dbReference type="ARBA" id="ARBA00023012"/>
    </source>
</evidence>
<dbReference type="PANTHER" id="PTHR45339">
    <property type="entry name" value="HYBRID SIGNAL TRANSDUCTION HISTIDINE KINASE J"/>
    <property type="match status" value="1"/>
</dbReference>
<dbReference type="SMART" id="SM00448">
    <property type="entry name" value="REC"/>
    <property type="match status" value="1"/>
</dbReference>
<dbReference type="CDD" id="cd17546">
    <property type="entry name" value="REC_hyHK_CKI1_RcsC-like"/>
    <property type="match status" value="1"/>
</dbReference>
<dbReference type="Gene3D" id="1.10.287.130">
    <property type="match status" value="1"/>
</dbReference>
<dbReference type="Gene3D" id="3.40.50.2300">
    <property type="match status" value="1"/>
</dbReference>
<dbReference type="FunFam" id="3.30.565.10:FF:000010">
    <property type="entry name" value="Sensor histidine kinase RcsC"/>
    <property type="match status" value="1"/>
</dbReference>
<dbReference type="InterPro" id="IPR036890">
    <property type="entry name" value="HATPase_C_sf"/>
</dbReference>
<keyword evidence="7 17" id="KW-0812">Transmembrane</keyword>
<dbReference type="PROSITE" id="PS50109">
    <property type="entry name" value="HIS_KIN"/>
    <property type="match status" value="1"/>
</dbReference>
<dbReference type="Pfam" id="PF00672">
    <property type="entry name" value="HAMP"/>
    <property type="match status" value="1"/>
</dbReference>
<keyword evidence="6" id="KW-0808">Transferase</keyword>
<evidence type="ECO:0000256" key="16">
    <source>
        <dbReference type="PROSITE-ProRule" id="PRU00169"/>
    </source>
</evidence>
<dbReference type="Gene3D" id="6.10.340.10">
    <property type="match status" value="1"/>
</dbReference>
<dbReference type="Pfam" id="PF13185">
    <property type="entry name" value="GAF_2"/>
    <property type="match status" value="1"/>
</dbReference>
<evidence type="ECO:0000256" key="8">
    <source>
        <dbReference type="ARBA" id="ARBA00022741"/>
    </source>
</evidence>
<keyword evidence="12" id="KW-0902">Two-component regulatory system</keyword>
<dbReference type="AlphaFoldDB" id="A0A6M6JF52"/>
<comment type="catalytic activity">
    <reaction evidence="1">
        <text>ATP + protein L-histidine = ADP + protein N-phospho-L-histidine.</text>
        <dbReference type="EC" id="2.7.13.3"/>
    </reaction>
</comment>
<dbReference type="Gene3D" id="3.30.450.40">
    <property type="match status" value="1"/>
</dbReference>
<evidence type="ECO:0000256" key="15">
    <source>
        <dbReference type="ARBA" id="ARBA00074306"/>
    </source>
</evidence>
<dbReference type="SMART" id="SM00304">
    <property type="entry name" value="HAMP"/>
    <property type="match status" value="1"/>
</dbReference>
<comment type="subunit">
    <text evidence="13">At low DSF concentrations, interacts with RpfF.</text>
</comment>
<keyword evidence="5 16" id="KW-0597">Phosphoprotein</keyword>
<dbReference type="InterPro" id="IPR008207">
    <property type="entry name" value="Sig_transdc_His_kin_Hpt_dom"/>
</dbReference>
<dbReference type="GO" id="GO:0000155">
    <property type="term" value="F:phosphorelay sensor kinase activity"/>
    <property type="evidence" value="ECO:0007669"/>
    <property type="project" value="InterPro"/>
</dbReference>
<dbReference type="Pfam" id="PF00512">
    <property type="entry name" value="HisKA"/>
    <property type="match status" value="1"/>
</dbReference>
<keyword evidence="10" id="KW-0067">ATP-binding</keyword>
<accession>A0A6M6JF52</accession>
<sequence>MTTGTSLRRLVQVGIGTGFALLTVLLLLSLAAERSTHGSADAEARRSTSLRLADELRQTSDDLTRMARSHVATGEPRYRAWFEEILAIRAGTAPRPVAYDEIYWDVVSDTGQRPTPFGPPESFAAVAARAGFEPEELRLLAVARERSDALARLEQQAFALIGQPDRATALLYGTDYLRAKAQIMEPIGQVFALVDARTARETAQGVQEARTWSAAAVAVALLLLTGMAVFAANTRRAVIRPVLDLDEATARIAEGDHDVRAPVAGVGEIAALATRFNGMAERVRARTAELELLHRVAATAHQAVDLPAATREVLDLVCAHTGWKVSHVYWREGAELVPSAIWRGGSPAFRSATEDLPPTSGVGLAGRVLATGAPVWIRDVLRDPDFPRRAAAPDLGAGLAFPVLAGGEVVAVLEFFSSAPAEPDDALLALLADVGRQLGRVVDRVRAADALRDAAAAAESANTAKSAFLATMSHEIRTPMNAVIGMSGLLLDTDLDPEQRRFAGIVRDSAGSLLLLINDILDFSKIEAGRLDLERAPFHVAGCVQGALDLVAADAARRGVALRCDIGPDAPEALVGDVTRVRQVLVNLLANAVKFTERGEVEVSVRADDLADGTHEWRLAVRDTGIGIPPDRLGTVFESFTQADVSTARRFGGTGLGLAICRRLVDLMGGTIGAVSEVGVGTTVTVVLRAAGGVAVDQVPAPAVEGVGGPLRILVAEDHPVNQRLVLLQLAKLGQRADVVSDGAEAVAAVQRREYDVVLMDVRMPDVDGVTAARRIRALLGARGPRIVAVTADASPGDRDACLAAGMDDHMTKPLQPAELARALRGCAPPVLDRGALAALRELVGDDPDALSGLVEDFLDEAPPLLDALVGDDPADARRAAHTLGALGATFGATAMAELCRRDGPPAAIGSELRRVALALRRGDHLAGA</sequence>
<dbReference type="Proteomes" id="UP000505377">
    <property type="component" value="Chromosome"/>
</dbReference>
<dbReference type="InterPro" id="IPR005467">
    <property type="entry name" value="His_kinase_dom"/>
</dbReference>
<comment type="subcellular location">
    <subcellularLocation>
        <location evidence="2">Cell membrane</location>
    </subcellularLocation>
</comment>
<keyword evidence="8" id="KW-0547">Nucleotide-binding</keyword>
<protein>
    <recommendedName>
        <fullName evidence="15">Circadian input-output histidine kinase CikA</fullName>
        <ecNumber evidence="4">2.7.13.3</ecNumber>
    </recommendedName>
    <alternativeName>
        <fullName evidence="14">Sensory/regulatory protein RpfC</fullName>
    </alternativeName>
</protein>
<evidence type="ECO:0000256" key="10">
    <source>
        <dbReference type="ARBA" id="ARBA00022840"/>
    </source>
</evidence>
<evidence type="ECO:0000256" key="11">
    <source>
        <dbReference type="ARBA" id="ARBA00022989"/>
    </source>
</evidence>
<evidence type="ECO:0000259" key="20">
    <source>
        <dbReference type="PROSITE" id="PS50885"/>
    </source>
</evidence>
<organism evidence="21 22">
    <name type="scientific">Pseudonocardia broussonetiae</name>
    <dbReference type="NCBI Taxonomy" id="2736640"/>
    <lineage>
        <taxon>Bacteria</taxon>
        <taxon>Bacillati</taxon>
        <taxon>Actinomycetota</taxon>
        <taxon>Actinomycetes</taxon>
        <taxon>Pseudonocardiales</taxon>
        <taxon>Pseudonocardiaceae</taxon>
        <taxon>Pseudonocardia</taxon>
    </lineage>
</organism>
<dbReference type="InterPro" id="IPR011006">
    <property type="entry name" value="CheY-like_superfamily"/>
</dbReference>
<dbReference type="SUPFAM" id="SSF47384">
    <property type="entry name" value="Homodimeric domain of signal transducing histidine kinase"/>
    <property type="match status" value="1"/>
</dbReference>
<feature type="domain" description="HAMP" evidence="20">
    <location>
        <begin position="236"/>
        <end position="288"/>
    </location>
</feature>
<dbReference type="PANTHER" id="PTHR45339:SF5">
    <property type="entry name" value="HISTIDINE KINASE"/>
    <property type="match status" value="1"/>
</dbReference>
<evidence type="ECO:0000256" key="3">
    <source>
        <dbReference type="ARBA" id="ARBA00006402"/>
    </source>
</evidence>
<dbReference type="PROSITE" id="PS50110">
    <property type="entry name" value="RESPONSE_REGULATORY"/>
    <property type="match status" value="1"/>
</dbReference>
<evidence type="ECO:0000259" key="19">
    <source>
        <dbReference type="PROSITE" id="PS50110"/>
    </source>
</evidence>
<keyword evidence="11 17" id="KW-1133">Transmembrane helix</keyword>
<evidence type="ECO:0000259" key="18">
    <source>
        <dbReference type="PROSITE" id="PS50109"/>
    </source>
</evidence>
<evidence type="ECO:0000256" key="14">
    <source>
        <dbReference type="ARBA" id="ARBA00068150"/>
    </source>
</evidence>
<evidence type="ECO:0000313" key="21">
    <source>
        <dbReference type="EMBL" id="QJY46608.1"/>
    </source>
</evidence>
<dbReference type="EMBL" id="CP053564">
    <property type="protein sequence ID" value="QJY46608.1"/>
    <property type="molecule type" value="Genomic_DNA"/>
</dbReference>
<proteinExistence type="inferred from homology"/>
<dbReference type="SMART" id="SM00388">
    <property type="entry name" value="HisKA"/>
    <property type="match status" value="1"/>
</dbReference>